<evidence type="ECO:0000256" key="2">
    <source>
        <dbReference type="ARBA" id="ARBA00004370"/>
    </source>
</evidence>
<dbReference type="InterPro" id="IPR029016">
    <property type="entry name" value="GAF-like_dom_sf"/>
</dbReference>
<dbReference type="Gene3D" id="6.10.340.10">
    <property type="match status" value="1"/>
</dbReference>
<dbReference type="InterPro" id="IPR003660">
    <property type="entry name" value="HAMP_dom"/>
</dbReference>
<dbReference type="InterPro" id="IPR003661">
    <property type="entry name" value="HisK_dim/P_dom"/>
</dbReference>
<dbReference type="PANTHER" id="PTHR45339">
    <property type="entry name" value="HYBRID SIGNAL TRANSDUCTION HISTIDINE KINASE J"/>
    <property type="match status" value="1"/>
</dbReference>
<dbReference type="SMART" id="SM00448">
    <property type="entry name" value="REC"/>
    <property type="match status" value="3"/>
</dbReference>
<dbReference type="InterPro" id="IPR004358">
    <property type="entry name" value="Sig_transdc_His_kin-like_C"/>
</dbReference>
<evidence type="ECO:0000256" key="10">
    <source>
        <dbReference type="SAM" id="Phobius"/>
    </source>
</evidence>
<keyword evidence="6 14" id="KW-0418">Kinase</keyword>
<dbReference type="SUPFAM" id="SSF47384">
    <property type="entry name" value="Homodimeric domain of signal transducing histidine kinase"/>
    <property type="match status" value="1"/>
</dbReference>
<sequence>MTIRRKLIIGFSIILTILFISVLFVIEMLSDSNERLKRIVDLSAKKVSLSHEILIYVLEASRHEKNIILERDYIKKLYYKDRLYKAIDSADQKMIELEMYADKGGSKALDDFKSLWATYKSDVAQIVFFALKNNENRAFEISIRKGLIIRDSIIKTLDYLVKKSEKEIQSDKQENEKRYYFTLLFLVLLILTSFLIEIAISYWIIRTISLRIQFIAKKAEKIANREFSDNQLADFANDELRAVYESLNRIRESFKEITDSANNVASGNYLIDFVPKSEKDVLGNSLRTMTSSLRKKTQENEKHNWIMSGQNLLNERLRGDKAESVLSNDAIIFLSNYLKANVGAIYLCDDQKYSLSIFGRYGFTSTDCSSEKFILNEGLIGQAAADQKQVLLTNVEEESIRIISAVIDTKPKEILIVPFMFEGKTEGVIELGKLDSFSSSEIEFVSAAVQSIGISFNSSRVRRRVQELLEQTRIQSEELQTQQEELKQMNEELEEQTQILRQQQEELKQMNEELEGQTQILRQQQEELKVSNEELEEQTRALEMRNKELELAKNDIEQKTEQLELSGKYKSEFLANMSHELRTPLNSLLILSKDLADNKKKNLDEDQVESANIIYKSGHDLLVLINEVLDLSKIESGKMSVNLERVVLRTFVKDLISGFKLQATKKKLDLDLIYYEDLPEKIRTDPQRLDQILKNLISNALKFTERGRIQLEVKRQNSDKILFSVIDSGIGIPEEKYSAIFEAFQQVDGSTSRKYGGTGLGLSISRELAGLLGGEIHLKSKVNKGSTFSLLLPIEGKRNETSIPKEETGVVADFETFVKQDQNEFVNYPALKDDRNEIVEGDKILLIVEDDLKFASILLKQANEKGFRGISAATGEDGLVLARKHKPHAILLDLDLPGMDGHAVLNELKADQSVRHIPVHIISAKEYSLKLIRDGAVEYIKKPVNKKQLDEAFNRIEHFISRKMKNLLIIEDDANSRSTTRKLIGNDDVKCFEASSGKEALSVYSENHFDCIVLDIGLPDMSGFDLIREMEKIKEKQIPPIIIYTGRELTKEESKELQEYSESIIIKGIKSEERLLDETALVLHRMINNLPESKQNIINRLYDKDAVFFQKRIMLVDDDMRNVFALSKILSEKGMEVLKAENGNNALELLSKSENVDMILMDVMMPEMDGYEATRRIRSNLKYKDTVIIALTAKAMNDDRQKCIDAGANDYISKPVDVERLFSLMRVWLSR</sequence>
<dbReference type="InterPro" id="IPR011006">
    <property type="entry name" value="CheY-like_superfamily"/>
</dbReference>
<evidence type="ECO:0000256" key="5">
    <source>
        <dbReference type="ARBA" id="ARBA00022679"/>
    </source>
</evidence>
<dbReference type="PROSITE" id="PS50885">
    <property type="entry name" value="HAMP"/>
    <property type="match status" value="1"/>
</dbReference>
<dbReference type="InterPro" id="IPR003018">
    <property type="entry name" value="GAF"/>
</dbReference>
<dbReference type="PANTHER" id="PTHR45339:SF1">
    <property type="entry name" value="HYBRID SIGNAL TRANSDUCTION HISTIDINE KINASE J"/>
    <property type="match status" value="1"/>
</dbReference>
<feature type="transmembrane region" description="Helical" evidence="10">
    <location>
        <begin position="179"/>
        <end position="205"/>
    </location>
</feature>
<feature type="domain" description="Response regulatory" evidence="12">
    <location>
        <begin position="844"/>
        <end position="957"/>
    </location>
</feature>
<evidence type="ECO:0000313" key="15">
    <source>
        <dbReference type="Proteomes" id="UP000000656"/>
    </source>
</evidence>
<evidence type="ECO:0000256" key="8">
    <source>
        <dbReference type="PROSITE-ProRule" id="PRU00169"/>
    </source>
</evidence>
<evidence type="ECO:0000259" key="11">
    <source>
        <dbReference type="PROSITE" id="PS50109"/>
    </source>
</evidence>
<organism evidence="14 15">
    <name type="scientific">Leptospira borgpetersenii serovar Hardjo-bovis (strain JB197)</name>
    <dbReference type="NCBI Taxonomy" id="355277"/>
    <lineage>
        <taxon>Bacteria</taxon>
        <taxon>Pseudomonadati</taxon>
        <taxon>Spirochaetota</taxon>
        <taxon>Spirochaetia</taxon>
        <taxon>Leptospirales</taxon>
        <taxon>Leptospiraceae</taxon>
        <taxon>Leptospira</taxon>
    </lineage>
</organism>
<dbReference type="InterPro" id="IPR001789">
    <property type="entry name" value="Sig_transdc_resp-reg_receiver"/>
</dbReference>
<accession>Q04TC4</accession>
<dbReference type="CDD" id="cd00156">
    <property type="entry name" value="REC"/>
    <property type="match status" value="1"/>
</dbReference>
<keyword evidence="5" id="KW-0808">Transferase</keyword>
<feature type="transmembrane region" description="Helical" evidence="10">
    <location>
        <begin position="6"/>
        <end position="29"/>
    </location>
</feature>
<dbReference type="Gene3D" id="3.30.565.10">
    <property type="entry name" value="Histidine kinase-like ATPase, C-terminal domain"/>
    <property type="match status" value="1"/>
</dbReference>
<dbReference type="Gene3D" id="3.30.450.40">
    <property type="match status" value="1"/>
</dbReference>
<dbReference type="InterPro" id="IPR036097">
    <property type="entry name" value="HisK_dim/P_sf"/>
</dbReference>
<feature type="domain" description="Response regulatory" evidence="12">
    <location>
        <begin position="966"/>
        <end position="1082"/>
    </location>
</feature>
<dbReference type="PROSITE" id="PS50110">
    <property type="entry name" value="RESPONSE_REGULATORY"/>
    <property type="match status" value="3"/>
</dbReference>
<feature type="domain" description="HAMP" evidence="13">
    <location>
        <begin position="206"/>
        <end position="259"/>
    </location>
</feature>
<evidence type="ECO:0000256" key="3">
    <source>
        <dbReference type="ARBA" id="ARBA00012438"/>
    </source>
</evidence>
<feature type="modified residue" description="4-aspartylphosphate" evidence="8">
    <location>
        <position position="893"/>
    </location>
</feature>
<feature type="domain" description="Histidine kinase" evidence="11">
    <location>
        <begin position="576"/>
        <end position="796"/>
    </location>
</feature>
<keyword evidence="10" id="KW-0812">Transmembrane</keyword>
<dbReference type="CDD" id="cd17546">
    <property type="entry name" value="REC_hyHK_CKI1_RcsC-like"/>
    <property type="match status" value="1"/>
</dbReference>
<dbReference type="KEGG" id="lbj:LBJ_1250"/>
<dbReference type="InterPro" id="IPR003594">
    <property type="entry name" value="HATPase_dom"/>
</dbReference>
<keyword evidence="10" id="KW-0472">Membrane</keyword>
<evidence type="ECO:0000256" key="4">
    <source>
        <dbReference type="ARBA" id="ARBA00022553"/>
    </source>
</evidence>
<feature type="modified residue" description="4-aspartylphosphate" evidence="8">
    <location>
        <position position="1015"/>
    </location>
</feature>
<dbReference type="Pfam" id="PF00512">
    <property type="entry name" value="HisKA"/>
    <property type="match status" value="1"/>
</dbReference>
<dbReference type="PROSITE" id="PS50109">
    <property type="entry name" value="HIS_KIN"/>
    <property type="match status" value="1"/>
</dbReference>
<evidence type="ECO:0000256" key="9">
    <source>
        <dbReference type="SAM" id="Coils"/>
    </source>
</evidence>
<name>Q04TC4_LEPBJ</name>
<keyword evidence="9" id="KW-0175">Coiled coil</keyword>
<dbReference type="Pfam" id="PF12729">
    <property type="entry name" value="4HB_MCP_1"/>
    <property type="match status" value="1"/>
</dbReference>
<dbReference type="PRINTS" id="PR00344">
    <property type="entry name" value="BCTRLSENSOR"/>
</dbReference>
<dbReference type="AlphaFoldDB" id="Q04TC4"/>
<dbReference type="EMBL" id="CP000350">
    <property type="protein sequence ID" value="ABJ75846.1"/>
    <property type="molecule type" value="Genomic_DNA"/>
</dbReference>
<dbReference type="Gene3D" id="3.40.50.2300">
    <property type="match status" value="3"/>
</dbReference>
<dbReference type="InterPro" id="IPR024478">
    <property type="entry name" value="HlyB_4HB_MCP"/>
</dbReference>
<dbReference type="GO" id="GO:0016020">
    <property type="term" value="C:membrane"/>
    <property type="evidence" value="ECO:0007669"/>
    <property type="project" value="UniProtKB-SubCell"/>
</dbReference>
<reference evidence="14 15" key="1">
    <citation type="journal article" date="2006" name="Proc. Natl. Acad. Sci. U.S.A.">
        <title>Genome reduction in Leptospira borgpetersenii reflects limited transmission potential.</title>
        <authorList>
            <person name="Bulach D.M."/>
            <person name="Zuerner R.L."/>
            <person name="Wilson P."/>
            <person name="Seemann T."/>
            <person name="McGrath A."/>
            <person name="Cullen P.A."/>
            <person name="Davis J."/>
            <person name="Johnson M."/>
            <person name="Kuczek E."/>
            <person name="Alt D.P."/>
            <person name="Peterson-Burch B."/>
            <person name="Coppel R.L."/>
            <person name="Rood J.I."/>
            <person name="Davies J.K."/>
            <person name="Adler B."/>
        </authorList>
    </citation>
    <scope>NUCLEOTIDE SEQUENCE [LARGE SCALE GENOMIC DNA]</scope>
    <source>
        <strain evidence="14 15">JB197</strain>
    </source>
</reference>
<dbReference type="SMART" id="SM00387">
    <property type="entry name" value="HATPase_c"/>
    <property type="match status" value="1"/>
</dbReference>
<feature type="modified residue" description="4-aspartylphosphate" evidence="8">
    <location>
        <position position="1162"/>
    </location>
</feature>
<evidence type="ECO:0000256" key="6">
    <source>
        <dbReference type="ARBA" id="ARBA00022777"/>
    </source>
</evidence>
<dbReference type="SMART" id="SM00388">
    <property type="entry name" value="HisKA"/>
    <property type="match status" value="1"/>
</dbReference>
<feature type="coiled-coil region" evidence="9">
    <location>
        <begin position="462"/>
        <end position="566"/>
    </location>
</feature>
<dbReference type="EC" id="2.7.13.3" evidence="3"/>
<evidence type="ECO:0000313" key="14">
    <source>
        <dbReference type="EMBL" id="ABJ75846.1"/>
    </source>
</evidence>
<comment type="catalytic activity">
    <reaction evidence="1">
        <text>ATP + protein L-histidine = ADP + protein N-phospho-L-histidine.</text>
        <dbReference type="EC" id="2.7.13.3"/>
    </reaction>
</comment>
<keyword evidence="4 8" id="KW-0597">Phosphoprotein</keyword>
<gene>
    <name evidence="14" type="ordered locus">LBJ_1250</name>
</gene>
<dbReference type="SUPFAM" id="SSF55781">
    <property type="entry name" value="GAF domain-like"/>
    <property type="match status" value="1"/>
</dbReference>
<dbReference type="SUPFAM" id="SSF55874">
    <property type="entry name" value="ATPase domain of HSP90 chaperone/DNA topoisomerase II/histidine kinase"/>
    <property type="match status" value="1"/>
</dbReference>
<feature type="domain" description="Response regulatory" evidence="12">
    <location>
        <begin position="1112"/>
        <end position="1229"/>
    </location>
</feature>
<evidence type="ECO:0000256" key="1">
    <source>
        <dbReference type="ARBA" id="ARBA00000085"/>
    </source>
</evidence>
<dbReference type="Pfam" id="PF02518">
    <property type="entry name" value="HATPase_c"/>
    <property type="match status" value="1"/>
</dbReference>
<dbReference type="RefSeq" id="WP_011671718.1">
    <property type="nucleotide sequence ID" value="NC_008510.1"/>
</dbReference>
<dbReference type="CDD" id="cd16922">
    <property type="entry name" value="HATPase_EvgS-ArcB-TorS-like"/>
    <property type="match status" value="1"/>
</dbReference>
<keyword evidence="7" id="KW-0902">Two-component regulatory system</keyword>
<protein>
    <recommendedName>
        <fullName evidence="3">histidine kinase</fullName>
        <ecNumber evidence="3">2.7.13.3</ecNumber>
    </recommendedName>
</protein>
<keyword evidence="10" id="KW-1133">Transmembrane helix</keyword>
<dbReference type="InterPro" id="IPR005467">
    <property type="entry name" value="His_kinase_dom"/>
</dbReference>
<dbReference type="InterPro" id="IPR036890">
    <property type="entry name" value="HATPase_C_sf"/>
</dbReference>
<dbReference type="Gene3D" id="1.10.287.130">
    <property type="match status" value="1"/>
</dbReference>
<comment type="subcellular location">
    <subcellularLocation>
        <location evidence="2">Membrane</location>
    </subcellularLocation>
</comment>
<dbReference type="Proteomes" id="UP000000656">
    <property type="component" value="Chromosome 1"/>
</dbReference>
<dbReference type="SUPFAM" id="SSF52172">
    <property type="entry name" value="CheY-like"/>
    <property type="match status" value="3"/>
</dbReference>
<dbReference type="CDD" id="cd00082">
    <property type="entry name" value="HisKA"/>
    <property type="match status" value="1"/>
</dbReference>
<dbReference type="Pfam" id="PF00072">
    <property type="entry name" value="Response_reg"/>
    <property type="match status" value="3"/>
</dbReference>
<proteinExistence type="predicted"/>
<dbReference type="FunFam" id="3.30.565.10:FF:000010">
    <property type="entry name" value="Sensor histidine kinase RcsC"/>
    <property type="match status" value="1"/>
</dbReference>
<evidence type="ECO:0000259" key="12">
    <source>
        <dbReference type="PROSITE" id="PS50110"/>
    </source>
</evidence>
<dbReference type="Pfam" id="PF13185">
    <property type="entry name" value="GAF_2"/>
    <property type="match status" value="1"/>
</dbReference>
<dbReference type="HOGENOM" id="CLU_000445_127_1_12"/>
<evidence type="ECO:0000259" key="13">
    <source>
        <dbReference type="PROSITE" id="PS50885"/>
    </source>
</evidence>
<evidence type="ECO:0000256" key="7">
    <source>
        <dbReference type="ARBA" id="ARBA00023012"/>
    </source>
</evidence>
<dbReference type="GO" id="GO:0000155">
    <property type="term" value="F:phosphorelay sensor kinase activity"/>
    <property type="evidence" value="ECO:0007669"/>
    <property type="project" value="InterPro"/>
</dbReference>